<dbReference type="InterPro" id="IPR011034">
    <property type="entry name" value="Formyl_transferase-like_C_sf"/>
</dbReference>
<keyword evidence="4 5" id="KW-0234">DNA repair</keyword>
<evidence type="ECO:0000313" key="6">
    <source>
        <dbReference type="EMBL" id="MRG61589.1"/>
    </source>
</evidence>
<dbReference type="InterPro" id="IPR003180">
    <property type="entry name" value="MPG"/>
</dbReference>
<dbReference type="SUPFAM" id="SSF50486">
    <property type="entry name" value="FMT C-terminal domain-like"/>
    <property type="match status" value="1"/>
</dbReference>
<organism evidence="6 7">
    <name type="scientific">Agromyces agglutinans</name>
    <dbReference type="NCBI Taxonomy" id="2662258"/>
    <lineage>
        <taxon>Bacteria</taxon>
        <taxon>Bacillati</taxon>
        <taxon>Actinomycetota</taxon>
        <taxon>Actinomycetes</taxon>
        <taxon>Micrococcales</taxon>
        <taxon>Microbacteriaceae</taxon>
        <taxon>Agromyces</taxon>
    </lineage>
</organism>
<evidence type="ECO:0000256" key="3">
    <source>
        <dbReference type="ARBA" id="ARBA00022801"/>
    </source>
</evidence>
<dbReference type="GO" id="GO:0003677">
    <property type="term" value="F:DNA binding"/>
    <property type="evidence" value="ECO:0007669"/>
    <property type="project" value="InterPro"/>
</dbReference>
<keyword evidence="2 5" id="KW-0227">DNA damage</keyword>
<dbReference type="HAMAP" id="MF_00527">
    <property type="entry name" value="3MGH"/>
    <property type="match status" value="1"/>
</dbReference>
<keyword evidence="3 5" id="KW-0378">Hydrolase</keyword>
<dbReference type="RefSeq" id="WP_153685988.1">
    <property type="nucleotide sequence ID" value="NZ_WJIF01000015.1"/>
</dbReference>
<evidence type="ECO:0000256" key="1">
    <source>
        <dbReference type="ARBA" id="ARBA00009232"/>
    </source>
</evidence>
<sequence>MPHAVIPDDVRAGLVPATREALSVDSIELGPRLLGAVLAHETDEGVVAVRLSEVEAYRGVGEDPGSHAFRGKTPRNAVMFGEAGYLYAYFSYGMHVCLNVVAGRPGASSAVLLRGGVVVEGLELARRRRPGASDRDLARGPARLSLALGVPLSASGDDLLAPPYTLLLPAAPLPFEAGPRTGVSGPGGGAAFPWRFRIAGDPGVSPYRRHPKAVG</sequence>
<dbReference type="CDD" id="cd00540">
    <property type="entry name" value="AAG"/>
    <property type="match status" value="1"/>
</dbReference>
<dbReference type="Pfam" id="PF02245">
    <property type="entry name" value="Pur_DNA_glyco"/>
    <property type="match status" value="1"/>
</dbReference>
<dbReference type="AlphaFoldDB" id="A0A6I2FAF3"/>
<dbReference type="GO" id="GO:0006284">
    <property type="term" value="P:base-excision repair"/>
    <property type="evidence" value="ECO:0007669"/>
    <property type="project" value="InterPro"/>
</dbReference>
<dbReference type="NCBIfam" id="TIGR00567">
    <property type="entry name" value="3mg"/>
    <property type="match status" value="1"/>
</dbReference>
<gene>
    <name evidence="6" type="ORF">GE115_17155</name>
</gene>
<accession>A0A6I2FAF3</accession>
<dbReference type="InterPro" id="IPR036995">
    <property type="entry name" value="MPG_sf"/>
</dbReference>
<dbReference type="NCBIfam" id="NF002003">
    <property type="entry name" value="PRK00802.1-3"/>
    <property type="match status" value="1"/>
</dbReference>
<proteinExistence type="inferred from homology"/>
<comment type="similarity">
    <text evidence="1 5">Belongs to the DNA glycosylase MPG family.</text>
</comment>
<dbReference type="Proteomes" id="UP000431080">
    <property type="component" value="Unassembled WGS sequence"/>
</dbReference>
<dbReference type="GO" id="GO:0003905">
    <property type="term" value="F:alkylbase DNA N-glycosylase activity"/>
    <property type="evidence" value="ECO:0007669"/>
    <property type="project" value="InterPro"/>
</dbReference>
<dbReference type="EC" id="3.2.2.-" evidence="5"/>
<dbReference type="PANTHER" id="PTHR10429:SF0">
    <property type="entry name" value="DNA-3-METHYLADENINE GLYCOSYLASE"/>
    <property type="match status" value="1"/>
</dbReference>
<keyword evidence="6" id="KW-0326">Glycosidase</keyword>
<evidence type="ECO:0000313" key="7">
    <source>
        <dbReference type="Proteomes" id="UP000431080"/>
    </source>
</evidence>
<reference evidence="6 7" key="1">
    <citation type="submission" date="2019-10" db="EMBL/GenBank/DDBJ databases">
        <authorList>
            <person name="Nie G."/>
            <person name="Ming H."/>
            <person name="Yi B."/>
        </authorList>
    </citation>
    <scope>NUCLEOTIDE SEQUENCE [LARGE SCALE GENOMIC DNA]</scope>
    <source>
        <strain evidence="6 7">CFH 90414</strain>
    </source>
</reference>
<evidence type="ECO:0000256" key="2">
    <source>
        <dbReference type="ARBA" id="ARBA00022763"/>
    </source>
</evidence>
<name>A0A6I2FAF3_9MICO</name>
<dbReference type="PANTHER" id="PTHR10429">
    <property type="entry name" value="DNA-3-METHYLADENINE GLYCOSYLASE"/>
    <property type="match status" value="1"/>
</dbReference>
<keyword evidence="7" id="KW-1185">Reference proteome</keyword>
<dbReference type="Gene3D" id="3.10.300.10">
    <property type="entry name" value="Methylpurine-DNA glycosylase (MPG)"/>
    <property type="match status" value="1"/>
</dbReference>
<dbReference type="EMBL" id="WJIF01000015">
    <property type="protein sequence ID" value="MRG61589.1"/>
    <property type="molecule type" value="Genomic_DNA"/>
</dbReference>
<protein>
    <recommendedName>
        <fullName evidence="5">Putative 3-methyladenine DNA glycosylase</fullName>
        <ecNumber evidence="5">3.2.2.-</ecNumber>
    </recommendedName>
</protein>
<evidence type="ECO:0000256" key="5">
    <source>
        <dbReference type="HAMAP-Rule" id="MF_00527"/>
    </source>
</evidence>
<evidence type="ECO:0000256" key="4">
    <source>
        <dbReference type="ARBA" id="ARBA00023204"/>
    </source>
</evidence>
<comment type="caution">
    <text evidence="6">The sequence shown here is derived from an EMBL/GenBank/DDBJ whole genome shotgun (WGS) entry which is preliminary data.</text>
</comment>